<sequence>MVNCCAIAARATELEIEFARLQHDSMSDMRATKETMAETTELRKLLPEVESRVELLEREVEFLKKDKSESEEKIRDLEKKIGALEKKDVDERNKWTKVEEELREKIQEKEKEGLELGQKTKEVERFANLKSSDIEEGVKEKLNLQEALKKSEEREKSLELFVARLKEEAGVAENVIRGLNQKVDTVNGGVNRNRVIGRDGKRVKGLNVQWPVVAAGSTVVAAAAVIWFYFWLIYENNDDDGIKLYVLVCYNSGNRSRSNRGIAAAAAREFAATAAAFMIAAVTFVAAIAEEVDGEQR</sequence>
<evidence type="ECO:0000256" key="1">
    <source>
        <dbReference type="SAM" id="Coils"/>
    </source>
</evidence>
<evidence type="ECO:0000313" key="4">
    <source>
        <dbReference type="RefSeq" id="XP_052114168.1"/>
    </source>
</evidence>
<protein>
    <submittedName>
        <fullName evidence="4">Peroxisomal and mitochondrial division factor 2-like</fullName>
    </submittedName>
</protein>
<proteinExistence type="predicted"/>
<feature type="transmembrane region" description="Helical" evidence="2">
    <location>
        <begin position="210"/>
        <end position="234"/>
    </location>
</feature>
<keyword evidence="3" id="KW-1185">Reference proteome</keyword>
<gene>
    <name evidence="4" type="primary">LOC107478265</name>
</gene>
<keyword evidence="2" id="KW-0812">Transmembrane</keyword>
<keyword evidence="2" id="KW-1133">Transmembrane helix</keyword>
<feature type="transmembrane region" description="Helical" evidence="2">
    <location>
        <begin position="270"/>
        <end position="289"/>
    </location>
</feature>
<dbReference type="Proteomes" id="UP000515211">
    <property type="component" value="Chromosome 3"/>
</dbReference>
<dbReference type="RefSeq" id="XP_052114168.1">
    <property type="nucleotide sequence ID" value="XM_052258208.1"/>
</dbReference>
<organism evidence="3 4">
    <name type="scientific">Arachis duranensis</name>
    <name type="common">Wild peanut</name>
    <dbReference type="NCBI Taxonomy" id="130453"/>
    <lineage>
        <taxon>Eukaryota</taxon>
        <taxon>Viridiplantae</taxon>
        <taxon>Streptophyta</taxon>
        <taxon>Embryophyta</taxon>
        <taxon>Tracheophyta</taxon>
        <taxon>Spermatophyta</taxon>
        <taxon>Magnoliopsida</taxon>
        <taxon>eudicotyledons</taxon>
        <taxon>Gunneridae</taxon>
        <taxon>Pentapetalae</taxon>
        <taxon>rosids</taxon>
        <taxon>fabids</taxon>
        <taxon>Fabales</taxon>
        <taxon>Fabaceae</taxon>
        <taxon>Papilionoideae</taxon>
        <taxon>50 kb inversion clade</taxon>
        <taxon>dalbergioids sensu lato</taxon>
        <taxon>Dalbergieae</taxon>
        <taxon>Pterocarpus clade</taxon>
        <taxon>Arachis</taxon>
    </lineage>
</organism>
<feature type="coiled-coil region" evidence="1">
    <location>
        <begin position="39"/>
        <end position="182"/>
    </location>
</feature>
<name>A0A9C6WTK5_ARADU</name>
<accession>A0A9C6WTK5</accession>
<evidence type="ECO:0000256" key="2">
    <source>
        <dbReference type="SAM" id="Phobius"/>
    </source>
</evidence>
<keyword evidence="2" id="KW-0472">Membrane</keyword>
<reference evidence="3" key="1">
    <citation type="journal article" date="2016" name="Nat. Genet.">
        <title>The genome sequences of Arachis duranensis and Arachis ipaensis, the diploid ancestors of cultivated peanut.</title>
        <authorList>
            <person name="Bertioli D.J."/>
            <person name="Cannon S.B."/>
            <person name="Froenicke L."/>
            <person name="Huang G."/>
            <person name="Farmer A.D."/>
            <person name="Cannon E.K."/>
            <person name="Liu X."/>
            <person name="Gao D."/>
            <person name="Clevenger J."/>
            <person name="Dash S."/>
            <person name="Ren L."/>
            <person name="Moretzsohn M.C."/>
            <person name="Shirasawa K."/>
            <person name="Huang W."/>
            <person name="Vidigal B."/>
            <person name="Abernathy B."/>
            <person name="Chu Y."/>
            <person name="Niederhuth C.E."/>
            <person name="Umale P."/>
            <person name="Araujo A.C."/>
            <person name="Kozik A."/>
            <person name="Kim K.D."/>
            <person name="Burow M.D."/>
            <person name="Varshney R.K."/>
            <person name="Wang X."/>
            <person name="Zhang X."/>
            <person name="Barkley N."/>
            <person name="Guimaraes P.M."/>
            <person name="Isobe S."/>
            <person name="Guo B."/>
            <person name="Liao B."/>
            <person name="Stalker H.T."/>
            <person name="Schmitz R.J."/>
            <person name="Scheffler B.E."/>
            <person name="Leal-Bertioli S.C."/>
            <person name="Xun X."/>
            <person name="Jackson S.A."/>
            <person name="Michelmore R."/>
            <person name="Ozias-Akins P."/>
        </authorList>
    </citation>
    <scope>NUCLEOTIDE SEQUENCE [LARGE SCALE GENOMIC DNA]</scope>
    <source>
        <strain evidence="3">cv. V14167</strain>
    </source>
</reference>
<dbReference type="KEGG" id="adu:107478265"/>
<dbReference type="GeneID" id="107478265"/>
<evidence type="ECO:0000313" key="3">
    <source>
        <dbReference type="Proteomes" id="UP000515211"/>
    </source>
</evidence>
<reference evidence="4" key="2">
    <citation type="submission" date="2025-08" db="UniProtKB">
        <authorList>
            <consortium name="RefSeq"/>
        </authorList>
    </citation>
    <scope>IDENTIFICATION</scope>
    <source>
        <tissue evidence="4">Whole plant</tissue>
    </source>
</reference>
<keyword evidence="1" id="KW-0175">Coiled coil</keyword>
<dbReference type="AlphaFoldDB" id="A0A9C6WTK5"/>